<sequence>MAAMDQAEEAAEKALFELEELKLRLAAGRCRDAATAARSAAALRGEAAAFDEAPEEAVEVLRRRVLELETALQLATLRGAESDRVPKVSGPSPAALAASAASAAAAAESRRTVKLEPGAAVFDYLTEKLDESLEDRRRFFERYLVVRELALARSQKEPNLPVLSDASRSLRDGRAPPQQVLAELEKVWLPSDQALLEARVWRARGRHRRLFMELRETELQAEELLKHCEHSRRFDASRLELLRTLAAHEDAGMLAERSCEKRRMAGPGIRAGLGAQDNQANSSRFQWLCPKIHVRQ</sequence>
<comment type="caution">
    <text evidence="1">The sequence shown here is derived from an EMBL/GenBank/DDBJ whole genome shotgun (WGS) entry which is preliminary data.</text>
</comment>
<reference evidence="1 2" key="1">
    <citation type="submission" date="2024-02" db="EMBL/GenBank/DDBJ databases">
        <authorList>
            <person name="Chen Y."/>
            <person name="Shah S."/>
            <person name="Dougan E. K."/>
            <person name="Thang M."/>
            <person name="Chan C."/>
        </authorList>
    </citation>
    <scope>NUCLEOTIDE SEQUENCE [LARGE SCALE GENOMIC DNA]</scope>
</reference>
<evidence type="ECO:0000313" key="2">
    <source>
        <dbReference type="Proteomes" id="UP001642484"/>
    </source>
</evidence>
<gene>
    <name evidence="1" type="ORF">CCMP2556_LOCUS20990</name>
</gene>
<organism evidence="1 2">
    <name type="scientific">Durusdinium trenchii</name>
    <dbReference type="NCBI Taxonomy" id="1381693"/>
    <lineage>
        <taxon>Eukaryota</taxon>
        <taxon>Sar</taxon>
        <taxon>Alveolata</taxon>
        <taxon>Dinophyceae</taxon>
        <taxon>Suessiales</taxon>
        <taxon>Symbiodiniaceae</taxon>
        <taxon>Durusdinium</taxon>
    </lineage>
</organism>
<dbReference type="Proteomes" id="UP001642484">
    <property type="component" value="Unassembled WGS sequence"/>
</dbReference>
<dbReference type="EMBL" id="CAXAMN010012492">
    <property type="protein sequence ID" value="CAK9038314.1"/>
    <property type="molecule type" value="Genomic_DNA"/>
</dbReference>
<keyword evidence="2" id="KW-1185">Reference proteome</keyword>
<proteinExistence type="predicted"/>
<protein>
    <submittedName>
        <fullName evidence="1">Uncharacterized protein</fullName>
    </submittedName>
</protein>
<name>A0ABP0LI93_9DINO</name>
<accession>A0ABP0LI93</accession>
<evidence type="ECO:0000313" key="1">
    <source>
        <dbReference type="EMBL" id="CAK9038314.1"/>
    </source>
</evidence>